<protein>
    <submittedName>
        <fullName evidence="2">Uncharacterized protein</fullName>
    </submittedName>
</protein>
<dbReference type="HOGENOM" id="CLU_1272143_0_0_1"/>
<name>G0SDG6_CHATD</name>
<dbReference type="EMBL" id="GL988045">
    <property type="protein sequence ID" value="EGS18567.1"/>
    <property type="molecule type" value="Genomic_DNA"/>
</dbReference>
<sequence length="217" mass="24315">MHPPSMLLLLGATSVAQATNQNKPRPRNVMPTAIKKMPPDQGAKFYPHYVAFPDTDNDDSRIFLAARSRTWHNISSLNLDQISPLAPFAPHLLRDISPNPLRRSLQERQWACPSDTHSCDAIGYPNSCCWEGTTCMVVPDTGLGPVGCCPEGARRPKPIHNNPNHHFNLHNPHQHNYQHDHSARLSWSTVSTYLFTFFLFLSSLNDPLPTFQHHGGG</sequence>
<feature type="signal peptide" evidence="1">
    <location>
        <begin position="1"/>
        <end position="18"/>
    </location>
</feature>
<feature type="chain" id="PRO_5003409488" evidence="1">
    <location>
        <begin position="19"/>
        <end position="217"/>
    </location>
</feature>
<evidence type="ECO:0000313" key="3">
    <source>
        <dbReference type="Proteomes" id="UP000008066"/>
    </source>
</evidence>
<proteinExistence type="predicted"/>
<keyword evidence="3" id="KW-1185">Reference proteome</keyword>
<dbReference type="AlphaFoldDB" id="G0SDG6"/>
<evidence type="ECO:0000256" key="1">
    <source>
        <dbReference type="SAM" id="SignalP"/>
    </source>
</evidence>
<dbReference type="Proteomes" id="UP000008066">
    <property type="component" value="Unassembled WGS sequence"/>
</dbReference>
<evidence type="ECO:0000313" key="2">
    <source>
        <dbReference type="EMBL" id="EGS18567.1"/>
    </source>
</evidence>
<dbReference type="RefSeq" id="XP_006695512.1">
    <property type="nucleotide sequence ID" value="XM_006695449.1"/>
</dbReference>
<organism evidence="3">
    <name type="scientific">Chaetomium thermophilum (strain DSM 1495 / CBS 144.50 / IMI 039719)</name>
    <name type="common">Thermochaetoides thermophila</name>
    <dbReference type="NCBI Taxonomy" id="759272"/>
    <lineage>
        <taxon>Eukaryota</taxon>
        <taxon>Fungi</taxon>
        <taxon>Dikarya</taxon>
        <taxon>Ascomycota</taxon>
        <taxon>Pezizomycotina</taxon>
        <taxon>Sordariomycetes</taxon>
        <taxon>Sordariomycetidae</taxon>
        <taxon>Sordariales</taxon>
        <taxon>Chaetomiaceae</taxon>
        <taxon>Thermochaetoides</taxon>
    </lineage>
</organism>
<dbReference type="PANTHER" id="PTHR39599">
    <property type="entry name" value="GPI-ANCHORED PROTEIN (EUROFUNG)-RELATED-RELATED"/>
    <property type="match status" value="1"/>
</dbReference>
<keyword evidence="1" id="KW-0732">Signal</keyword>
<gene>
    <name evidence="2" type="ORF">CTHT_0051710</name>
</gene>
<dbReference type="OrthoDB" id="2426396at2759"/>
<reference evidence="2 3" key="1">
    <citation type="journal article" date="2011" name="Cell">
        <title>Insight into structure and assembly of the nuclear pore complex by utilizing the genome of a eukaryotic thermophile.</title>
        <authorList>
            <person name="Amlacher S."/>
            <person name="Sarges P."/>
            <person name="Flemming D."/>
            <person name="van Noort V."/>
            <person name="Kunze R."/>
            <person name="Devos D.P."/>
            <person name="Arumugam M."/>
            <person name="Bork P."/>
            <person name="Hurt E."/>
        </authorList>
    </citation>
    <scope>NUCLEOTIDE SEQUENCE [LARGE SCALE GENOMIC DNA]</scope>
    <source>
        <strain evidence="3">DSM 1495 / CBS 144.50 / IMI 039719</strain>
    </source>
</reference>
<dbReference type="PANTHER" id="PTHR39599:SF2">
    <property type="entry name" value="ANCHORED PROTEIN, PUTATIVE (AFU_ORTHOLOGUE AFUA_1G09650)-RELATED"/>
    <property type="match status" value="1"/>
</dbReference>
<dbReference type="GeneID" id="18259209"/>
<accession>G0SDG6</accession>
<dbReference type="KEGG" id="cthr:CTHT_0051710"/>